<dbReference type="InterPro" id="IPR007572">
    <property type="entry name" value="Uncharacterised_Ycf20"/>
</dbReference>
<geneLocation type="chloroplast" evidence="3"/>
<accession>A0A097KLY8</accession>
<protein>
    <submittedName>
        <fullName evidence="3">Hypothetical chloroplast RF20</fullName>
    </submittedName>
</protein>
<comment type="similarity">
    <text evidence="1">Belongs to the ycf20 family.</text>
</comment>
<evidence type="ECO:0000256" key="1">
    <source>
        <dbReference type="ARBA" id="ARBA00009846"/>
    </source>
</evidence>
<gene>
    <name evidence="3" type="primary">ycf20</name>
</gene>
<keyword evidence="2" id="KW-1133">Transmembrane helix</keyword>
<evidence type="ECO:0000313" key="3">
    <source>
        <dbReference type="EMBL" id="AIT94199.1"/>
    </source>
</evidence>
<dbReference type="Pfam" id="PF04483">
    <property type="entry name" value="DUF565"/>
    <property type="match status" value="1"/>
</dbReference>
<evidence type="ECO:0000256" key="2">
    <source>
        <dbReference type="SAM" id="Phobius"/>
    </source>
</evidence>
<name>A0A097KLY8_9CHLO</name>
<feature type="transmembrane region" description="Helical" evidence="2">
    <location>
        <begin position="86"/>
        <end position="103"/>
    </location>
</feature>
<dbReference type="AlphaFoldDB" id="A0A097KLY8"/>
<dbReference type="EMBL" id="KM462870">
    <property type="protein sequence ID" value="AIT94199.1"/>
    <property type="molecule type" value="Genomic_DNA"/>
</dbReference>
<feature type="transmembrane region" description="Helical" evidence="2">
    <location>
        <begin position="48"/>
        <end position="66"/>
    </location>
</feature>
<keyword evidence="2" id="KW-0472">Membrane</keyword>
<keyword evidence="3" id="KW-0150">Chloroplast</keyword>
<keyword evidence="2" id="KW-0812">Transmembrane</keyword>
<organism evidence="3">
    <name type="scientific">Marsupiomonas sp. NIES 1824</name>
    <dbReference type="NCBI Taxonomy" id="1562198"/>
    <lineage>
        <taxon>Eukaryota</taxon>
        <taxon>Viridiplantae</taxon>
        <taxon>Chlorophyta</taxon>
        <taxon>core chlorophytes</taxon>
        <taxon>Pedinophyceae</taxon>
        <taxon>Marsupiomonadales</taxon>
        <taxon>Marsupiomonadaceae</taxon>
        <taxon>Marsupiomonas</taxon>
    </lineage>
</organism>
<reference evidence="3" key="1">
    <citation type="journal article" date="2014" name="BMC Evol. Biol.">
        <title>Chloroplast phylogenomic analysis resolves deep-level relationships within the green algal class Trebouxiophyceae.</title>
        <authorList>
            <person name="Lemieux C."/>
            <person name="Otis C."/>
            <person name="Turmel M."/>
        </authorList>
    </citation>
    <scope>NUCLEOTIDE SEQUENCE</scope>
</reference>
<feature type="transmembrane region" description="Helical" evidence="2">
    <location>
        <begin position="21"/>
        <end position="42"/>
    </location>
</feature>
<sequence>MRIKDNIQFFLKKLFSSRLTILPFFLSILLGIFFGSIFGTFLPFLRQFFVWDGLIFLLILFVSEWVSVMMYQQNLKLLKNQNRIQFLNWLKMGTLLGFFIDAFKVGS</sequence>
<keyword evidence="3" id="KW-0934">Plastid</keyword>
<proteinExistence type="inferred from homology"/>